<comment type="subcellular location">
    <subcellularLocation>
        <location evidence="1">Cytoplasm</location>
    </subcellularLocation>
</comment>
<keyword evidence="4 7" id="KW-0489">Methyltransferase</keyword>
<dbReference type="GO" id="GO:0032259">
    <property type="term" value="P:methylation"/>
    <property type="evidence" value="ECO:0007669"/>
    <property type="project" value="UniProtKB-KW"/>
</dbReference>
<evidence type="ECO:0000256" key="6">
    <source>
        <dbReference type="ARBA" id="ARBA00022691"/>
    </source>
</evidence>
<dbReference type="AlphaFoldDB" id="A0ABD1Z4Z6"/>
<dbReference type="CDD" id="cd02440">
    <property type="entry name" value="AdoMet_MTases"/>
    <property type="match status" value="1"/>
</dbReference>
<comment type="catalytic activity">
    <reaction evidence="7">
        <text>[protein]-L-isoaspartate + S-adenosyl-L-methionine = [protein]-L-isoaspartate alpha-methyl ester + S-adenosyl-L-homocysteine</text>
        <dbReference type="Rhea" id="RHEA:12705"/>
        <dbReference type="Rhea" id="RHEA-COMP:12143"/>
        <dbReference type="Rhea" id="RHEA-COMP:12144"/>
        <dbReference type="ChEBI" id="CHEBI:57856"/>
        <dbReference type="ChEBI" id="CHEBI:59789"/>
        <dbReference type="ChEBI" id="CHEBI:90596"/>
        <dbReference type="ChEBI" id="CHEBI:90598"/>
        <dbReference type="EC" id="2.1.1.77"/>
    </reaction>
</comment>
<evidence type="ECO:0000313" key="8">
    <source>
        <dbReference type="EMBL" id="KAL2642853.1"/>
    </source>
</evidence>
<dbReference type="EMBL" id="JBHFFA010000002">
    <property type="protein sequence ID" value="KAL2642853.1"/>
    <property type="molecule type" value="Genomic_DNA"/>
</dbReference>
<evidence type="ECO:0000256" key="2">
    <source>
        <dbReference type="ARBA" id="ARBA00005369"/>
    </source>
</evidence>
<dbReference type="InterPro" id="IPR029063">
    <property type="entry name" value="SAM-dependent_MTases_sf"/>
</dbReference>
<name>A0ABD1Z4Z6_9MARC</name>
<keyword evidence="9" id="KW-1185">Reference proteome</keyword>
<dbReference type="EC" id="2.1.1.77" evidence="7"/>
<evidence type="ECO:0000256" key="4">
    <source>
        <dbReference type="ARBA" id="ARBA00022603"/>
    </source>
</evidence>
<keyword evidence="6 7" id="KW-0949">S-adenosyl-L-methionine</keyword>
<dbReference type="NCBIfam" id="TIGR00080">
    <property type="entry name" value="pimt"/>
    <property type="match status" value="1"/>
</dbReference>
<evidence type="ECO:0000256" key="1">
    <source>
        <dbReference type="ARBA" id="ARBA00004496"/>
    </source>
</evidence>
<dbReference type="Gene3D" id="3.40.50.150">
    <property type="entry name" value="Vaccinia Virus protein VP39"/>
    <property type="match status" value="1"/>
</dbReference>
<dbReference type="PANTHER" id="PTHR11579">
    <property type="entry name" value="PROTEIN-L-ISOASPARTATE O-METHYLTRANSFERASE"/>
    <property type="match status" value="1"/>
</dbReference>
<keyword evidence="5 7" id="KW-0808">Transferase</keyword>
<keyword evidence="3" id="KW-0963">Cytoplasm</keyword>
<dbReference type="SUPFAM" id="SSF53335">
    <property type="entry name" value="S-adenosyl-L-methionine-dependent methyltransferases"/>
    <property type="match status" value="1"/>
</dbReference>
<dbReference type="Pfam" id="PF01135">
    <property type="entry name" value="PCMT"/>
    <property type="match status" value="1"/>
</dbReference>
<evidence type="ECO:0000256" key="5">
    <source>
        <dbReference type="ARBA" id="ARBA00022679"/>
    </source>
</evidence>
<dbReference type="PANTHER" id="PTHR11579:SF0">
    <property type="entry name" value="PROTEIN-L-ISOASPARTATE(D-ASPARTATE) O-METHYLTRANSFERASE"/>
    <property type="match status" value="1"/>
</dbReference>
<evidence type="ECO:0000313" key="9">
    <source>
        <dbReference type="Proteomes" id="UP001605036"/>
    </source>
</evidence>
<accession>A0ABD1Z4Z6</accession>
<proteinExistence type="inferred from homology"/>
<dbReference type="PROSITE" id="PS01279">
    <property type="entry name" value="PCMT"/>
    <property type="match status" value="1"/>
</dbReference>
<dbReference type="Proteomes" id="UP001605036">
    <property type="component" value="Unassembled WGS sequence"/>
</dbReference>
<evidence type="ECO:0000256" key="7">
    <source>
        <dbReference type="RuleBase" id="RU003802"/>
    </source>
</evidence>
<comment type="caution">
    <text evidence="8">The sequence shown here is derived from an EMBL/GenBank/DDBJ whole genome shotgun (WGS) entry which is preliminary data.</text>
</comment>
<reference evidence="8 9" key="1">
    <citation type="submission" date="2024-09" db="EMBL/GenBank/DDBJ databases">
        <title>Chromosome-scale assembly of Riccia fluitans.</title>
        <authorList>
            <person name="Paukszto L."/>
            <person name="Sawicki J."/>
            <person name="Karawczyk K."/>
            <person name="Piernik-Szablinska J."/>
            <person name="Szczecinska M."/>
            <person name="Mazdziarz M."/>
        </authorList>
    </citation>
    <scope>NUCLEOTIDE SEQUENCE [LARGE SCALE GENOMIC DNA]</scope>
    <source>
        <strain evidence="8">Rf_01</strain>
        <tissue evidence="8">Aerial parts of the thallus</tissue>
    </source>
</reference>
<dbReference type="GO" id="GO:0005737">
    <property type="term" value="C:cytoplasm"/>
    <property type="evidence" value="ECO:0007669"/>
    <property type="project" value="UniProtKB-SubCell"/>
</dbReference>
<protein>
    <recommendedName>
        <fullName evidence="7">Protein-L-isoaspartate O-methyltransferase</fullName>
        <ecNumber evidence="7">2.1.1.77</ecNumber>
    </recommendedName>
</protein>
<sequence>MWVAIAREMILVGMVLWKILVRSSAWSLLRPARSVFPGDLSQARTLPGAVRFQSRVRSSRRRNEMSWRCHGRDNAELVANLQRHYILTSPEAATAMLKIDRGHFVPDGSPYDDCPQSIGYGVTISAPHMHAYCVSMLADRLKPGMRVLDVGSGSGYLSAVFGIMVGENGKAVGVEVIPELVERSKRDIKRTPAGPLLEKGIIEIHAGDGKLGWPAGAPYDAIHVGAAASELPKELVKQLKPGGRMVVPVGSYAQDLVLLLSCTCIGFAPF</sequence>
<gene>
    <name evidence="8" type="ORF">R1flu_010440</name>
</gene>
<evidence type="ECO:0000256" key="3">
    <source>
        <dbReference type="ARBA" id="ARBA00022490"/>
    </source>
</evidence>
<dbReference type="InterPro" id="IPR000682">
    <property type="entry name" value="PCMT"/>
</dbReference>
<comment type="similarity">
    <text evidence="2 7">Belongs to the methyltransferase superfamily. L-isoaspartyl/D-aspartyl protein methyltransferase family.</text>
</comment>
<organism evidence="8 9">
    <name type="scientific">Riccia fluitans</name>
    <dbReference type="NCBI Taxonomy" id="41844"/>
    <lineage>
        <taxon>Eukaryota</taxon>
        <taxon>Viridiplantae</taxon>
        <taxon>Streptophyta</taxon>
        <taxon>Embryophyta</taxon>
        <taxon>Marchantiophyta</taxon>
        <taxon>Marchantiopsida</taxon>
        <taxon>Marchantiidae</taxon>
        <taxon>Marchantiales</taxon>
        <taxon>Ricciaceae</taxon>
        <taxon>Riccia</taxon>
    </lineage>
</organism>
<dbReference type="GO" id="GO:0004719">
    <property type="term" value="F:protein-L-isoaspartate (D-aspartate) O-methyltransferase activity"/>
    <property type="evidence" value="ECO:0007669"/>
    <property type="project" value="UniProtKB-UniRule"/>
</dbReference>